<evidence type="ECO:0000256" key="1">
    <source>
        <dbReference type="SAM" id="Phobius"/>
    </source>
</evidence>
<feature type="transmembrane region" description="Helical" evidence="1">
    <location>
        <begin position="33"/>
        <end position="52"/>
    </location>
</feature>
<organism evidence="2 3">
    <name type="scientific">Candidatus Scalindua japonica</name>
    <dbReference type="NCBI Taxonomy" id="1284222"/>
    <lineage>
        <taxon>Bacteria</taxon>
        <taxon>Pseudomonadati</taxon>
        <taxon>Planctomycetota</taxon>
        <taxon>Candidatus Brocadiia</taxon>
        <taxon>Candidatus Brocadiales</taxon>
        <taxon>Candidatus Scalinduaceae</taxon>
        <taxon>Candidatus Scalindua</taxon>
    </lineage>
</organism>
<name>A0A286U3L7_9BACT</name>
<dbReference type="AlphaFoldDB" id="A0A286U3L7"/>
<keyword evidence="1" id="KW-0812">Transmembrane</keyword>
<sequence length="75" mass="8645">MSLLSKADMAGSTSSMNLPTTDVLSLILKKMEIPVIMVMVTIVFVLFAKRLFFPIREKKNIFEIRRPRKEARVFV</sequence>
<comment type="caution">
    <text evidence="2">The sequence shown here is derived from an EMBL/GenBank/DDBJ whole genome shotgun (WGS) entry which is preliminary data.</text>
</comment>
<gene>
    <name evidence="2" type="ORF">SCALIN_C43_0003</name>
</gene>
<proteinExistence type="predicted"/>
<keyword evidence="3" id="KW-1185">Reference proteome</keyword>
<evidence type="ECO:0000313" key="2">
    <source>
        <dbReference type="EMBL" id="GAX62750.1"/>
    </source>
</evidence>
<reference evidence="3" key="1">
    <citation type="journal article" date="2017" name="Environ. Microbiol. Rep.">
        <title>Genetic Diversity of Marine Anaerobic Ammonium-Oxidizing Bacteria as Revealed by Genomic and Proteomic Analyses of 'Candidatus Scalindua japonica'.</title>
        <authorList>
            <person name="Oshiki M."/>
            <person name="Mizuto K."/>
            <person name="Kimura Z."/>
            <person name="Kindaichi T."/>
            <person name="Satoh H."/>
            <person name="Okabe S."/>
        </authorList>
    </citation>
    <scope>NUCLEOTIDE SEQUENCE [LARGE SCALE GENOMIC DNA]</scope>
    <source>
        <strain evidence="3">husup-a2</strain>
    </source>
</reference>
<evidence type="ECO:0000313" key="3">
    <source>
        <dbReference type="Proteomes" id="UP000218542"/>
    </source>
</evidence>
<dbReference type="EMBL" id="BAOS01000043">
    <property type="protein sequence ID" value="GAX62750.1"/>
    <property type="molecule type" value="Genomic_DNA"/>
</dbReference>
<keyword evidence="1" id="KW-0472">Membrane</keyword>
<accession>A0A286U3L7</accession>
<dbReference type="Proteomes" id="UP000218542">
    <property type="component" value="Unassembled WGS sequence"/>
</dbReference>
<keyword evidence="1" id="KW-1133">Transmembrane helix</keyword>
<protein>
    <submittedName>
        <fullName evidence="2">Permease of the drug/metabolite transporter (DMT) superfamily</fullName>
    </submittedName>
</protein>